<protein>
    <recommendedName>
        <fullName evidence="5">DUF5134 domain-containing protein</fullName>
    </recommendedName>
</protein>
<reference evidence="3 4" key="1">
    <citation type="submission" date="2023-01" db="EMBL/GenBank/DDBJ databases">
        <title>Characterization of estradiol degrading bacteria Microbacterium sp. MZT7 and reveal degrading genes through genome analysis.</title>
        <authorList>
            <person name="Hao P."/>
            <person name="Gao Y."/>
        </authorList>
    </citation>
    <scope>NUCLEOTIDE SEQUENCE [LARGE SCALE GENOMIC DNA]</scope>
    <source>
        <strain evidence="3 4">MZT7</strain>
    </source>
</reference>
<keyword evidence="2" id="KW-0472">Membrane</keyword>
<dbReference type="EMBL" id="CP082781">
    <property type="protein sequence ID" value="UGS27796.1"/>
    <property type="molecule type" value="Genomic_DNA"/>
</dbReference>
<evidence type="ECO:0000313" key="3">
    <source>
        <dbReference type="EMBL" id="UGS27796.1"/>
    </source>
</evidence>
<feature type="transmembrane region" description="Helical" evidence="2">
    <location>
        <begin position="111"/>
        <end position="129"/>
    </location>
</feature>
<feature type="transmembrane region" description="Helical" evidence="2">
    <location>
        <begin position="45"/>
        <end position="69"/>
    </location>
</feature>
<sequence length="193" mass="18991">MSTLLHAGALVLAAIAAGALCAGGRRTRPAEAAAGFTMLVGMTDAMTVSVLPAALWSAVLLAAAIALAVRHRWTAAVPVSPVPAEPGGRRAPVSGPASAATGSRSSVGPHLALGLVATATLILLMPARAPGPVPVLGAHGHGGGSPVPVLLAVLALGTVVATALALRRDRSWPHRVHHAAMAASTLAMTALVA</sequence>
<keyword evidence="2" id="KW-0812">Transmembrane</keyword>
<dbReference type="Proteomes" id="UP001199642">
    <property type="component" value="Chromosome"/>
</dbReference>
<keyword evidence="2" id="KW-1133">Transmembrane helix</keyword>
<evidence type="ECO:0000256" key="1">
    <source>
        <dbReference type="SAM" id="MobiDB-lite"/>
    </source>
</evidence>
<keyword evidence="4" id="KW-1185">Reference proteome</keyword>
<accession>A0ABY3RXZ2</accession>
<feature type="transmembrane region" description="Helical" evidence="2">
    <location>
        <begin position="149"/>
        <end position="166"/>
    </location>
</feature>
<organism evidence="3 4">
    <name type="scientific">Microbacterium resistens</name>
    <dbReference type="NCBI Taxonomy" id="156977"/>
    <lineage>
        <taxon>Bacteria</taxon>
        <taxon>Bacillati</taxon>
        <taxon>Actinomycetota</taxon>
        <taxon>Actinomycetes</taxon>
        <taxon>Micrococcales</taxon>
        <taxon>Microbacteriaceae</taxon>
        <taxon>Microbacterium</taxon>
    </lineage>
</organism>
<evidence type="ECO:0000313" key="4">
    <source>
        <dbReference type="Proteomes" id="UP001199642"/>
    </source>
</evidence>
<dbReference type="RefSeq" id="WP_231821076.1">
    <property type="nucleotide sequence ID" value="NZ_CP082781.1"/>
</dbReference>
<evidence type="ECO:0000256" key="2">
    <source>
        <dbReference type="SAM" id="Phobius"/>
    </source>
</evidence>
<gene>
    <name evidence="3" type="ORF">K8F61_06385</name>
</gene>
<name>A0ABY3RXZ2_9MICO</name>
<proteinExistence type="predicted"/>
<feature type="region of interest" description="Disordered" evidence="1">
    <location>
        <begin position="80"/>
        <end position="105"/>
    </location>
</feature>
<evidence type="ECO:0008006" key="5">
    <source>
        <dbReference type="Google" id="ProtNLM"/>
    </source>
</evidence>